<dbReference type="InterPro" id="IPR050564">
    <property type="entry name" value="F420-G6PD/mer"/>
</dbReference>
<protein>
    <submittedName>
        <fullName evidence="2">N5,N10-methylene tetrahydromethanopterin reductase</fullName>
    </submittedName>
</protein>
<dbReference type="Pfam" id="PF00296">
    <property type="entry name" value="Bac_luciferase"/>
    <property type="match status" value="1"/>
</dbReference>
<comment type="caution">
    <text evidence="2">The sequence shown here is derived from an EMBL/GenBank/DDBJ whole genome shotgun (WGS) entry which is preliminary data.</text>
</comment>
<dbReference type="Proteomes" id="UP000655208">
    <property type="component" value="Unassembled WGS sequence"/>
</dbReference>
<dbReference type="Gene3D" id="3.20.20.30">
    <property type="entry name" value="Luciferase-like domain"/>
    <property type="match status" value="1"/>
</dbReference>
<dbReference type="SUPFAM" id="SSF51679">
    <property type="entry name" value="Bacterial luciferase-like"/>
    <property type="match status" value="1"/>
</dbReference>
<dbReference type="InterPro" id="IPR036661">
    <property type="entry name" value="Luciferase-like_sf"/>
</dbReference>
<evidence type="ECO:0000313" key="2">
    <source>
        <dbReference type="EMBL" id="GGL91862.1"/>
    </source>
</evidence>
<reference evidence="2" key="1">
    <citation type="journal article" date="2014" name="Int. J. Syst. Evol. Microbiol.">
        <title>Complete genome sequence of Corynebacterium casei LMG S-19264T (=DSM 44701T), isolated from a smear-ripened cheese.</title>
        <authorList>
            <consortium name="US DOE Joint Genome Institute (JGI-PGF)"/>
            <person name="Walter F."/>
            <person name="Albersmeier A."/>
            <person name="Kalinowski J."/>
            <person name="Ruckert C."/>
        </authorList>
    </citation>
    <scope>NUCLEOTIDE SEQUENCE</scope>
    <source>
        <strain evidence="2">CGMCC 4.7308</strain>
    </source>
</reference>
<sequence length="270" mass="28470">MTSTAPGGLRRATVLAPETGAGWLERVRAVETLGFHTVLVPDTLWTASPFPALAAAAAASPTVRVRTWVIAAPLRSPTATVREVRALQQLSDGRFELGIGTGRPDARREAERLGVSWGTADERIAQLERVVAEVRAQVHPPPPVVVAAGGPRMLARAADIADRICLALPPTATDADLRAAVTRVRDHPRSRPLTVHLSFQVAAVAGVLPAWTARSLDAAAVRGAAGALDGSPADMAGQLVRWRDEYGIDEIVVPGDLADRMGPVIAELRG</sequence>
<proteinExistence type="predicted"/>
<name>A0A917SR48_9ACTN</name>
<dbReference type="InterPro" id="IPR011251">
    <property type="entry name" value="Luciferase-like_dom"/>
</dbReference>
<accession>A0A917SR48</accession>
<dbReference type="EMBL" id="BMNA01000002">
    <property type="protein sequence ID" value="GGL91862.1"/>
    <property type="molecule type" value="Genomic_DNA"/>
</dbReference>
<dbReference type="GO" id="GO:0016705">
    <property type="term" value="F:oxidoreductase activity, acting on paired donors, with incorporation or reduction of molecular oxygen"/>
    <property type="evidence" value="ECO:0007669"/>
    <property type="project" value="InterPro"/>
</dbReference>
<evidence type="ECO:0000259" key="1">
    <source>
        <dbReference type="Pfam" id="PF00296"/>
    </source>
</evidence>
<evidence type="ECO:0000313" key="3">
    <source>
        <dbReference type="Proteomes" id="UP000655208"/>
    </source>
</evidence>
<dbReference type="RefSeq" id="WP_229673878.1">
    <property type="nucleotide sequence ID" value="NZ_BMNA01000002.1"/>
</dbReference>
<reference evidence="2" key="2">
    <citation type="submission" date="2020-09" db="EMBL/GenBank/DDBJ databases">
        <authorList>
            <person name="Sun Q."/>
            <person name="Zhou Y."/>
        </authorList>
    </citation>
    <scope>NUCLEOTIDE SEQUENCE</scope>
    <source>
        <strain evidence="2">CGMCC 4.7308</strain>
    </source>
</reference>
<dbReference type="PANTHER" id="PTHR43244:SF2">
    <property type="entry name" value="CONSERVED HYPOTHETICAL ALANINE AND PROLINE-RICH PROTEIN"/>
    <property type="match status" value="1"/>
</dbReference>
<gene>
    <name evidence="2" type="primary">hmd</name>
    <name evidence="2" type="ORF">GCM10011594_09560</name>
</gene>
<organism evidence="2 3">
    <name type="scientific">Nakamurella endophytica</name>
    <dbReference type="NCBI Taxonomy" id="1748367"/>
    <lineage>
        <taxon>Bacteria</taxon>
        <taxon>Bacillati</taxon>
        <taxon>Actinomycetota</taxon>
        <taxon>Actinomycetes</taxon>
        <taxon>Nakamurellales</taxon>
        <taxon>Nakamurellaceae</taxon>
        <taxon>Nakamurella</taxon>
    </lineage>
</organism>
<dbReference type="PANTHER" id="PTHR43244">
    <property type="match status" value="1"/>
</dbReference>
<feature type="domain" description="Luciferase-like" evidence="1">
    <location>
        <begin position="19"/>
        <end position="202"/>
    </location>
</feature>
<dbReference type="AlphaFoldDB" id="A0A917SR48"/>
<keyword evidence="3" id="KW-1185">Reference proteome</keyword>